<dbReference type="RefSeq" id="WP_101895274.1">
    <property type="nucleotide sequence ID" value="NZ_CP022684.1"/>
</dbReference>
<protein>
    <recommendedName>
        <fullName evidence="5">Methyltransferase</fullName>
    </recommendedName>
</protein>
<proteinExistence type="predicted"/>
<dbReference type="EMBL" id="CP022684">
    <property type="protein sequence ID" value="AUM13899.1"/>
    <property type="molecule type" value="Genomic_DNA"/>
</dbReference>
<dbReference type="OrthoDB" id="7063113at2"/>
<dbReference type="GO" id="GO:0032259">
    <property type="term" value="P:methylation"/>
    <property type="evidence" value="ECO:0007669"/>
    <property type="project" value="UniProtKB-KW"/>
</dbReference>
<dbReference type="GO" id="GO:0008168">
    <property type="term" value="F:methyltransferase activity"/>
    <property type="evidence" value="ECO:0007669"/>
    <property type="project" value="UniProtKB-KW"/>
</dbReference>
<evidence type="ECO:0000313" key="3">
    <source>
        <dbReference type="EMBL" id="AUM13899.1"/>
    </source>
</evidence>
<dbReference type="InterPro" id="IPR029063">
    <property type="entry name" value="SAM-dependent_MTases_sf"/>
</dbReference>
<reference evidence="4" key="1">
    <citation type="submission" date="2017-08" db="EMBL/GenBank/DDBJ databases">
        <title>Direct submision.</title>
        <authorList>
            <person name="Kim S.-J."/>
            <person name="Rhee S.-K."/>
        </authorList>
    </citation>
    <scope>NUCLEOTIDE SEQUENCE [LARGE SCALE GENOMIC DNA]</scope>
    <source>
        <strain evidence="4">GI5</strain>
    </source>
</reference>
<keyword evidence="2" id="KW-0808">Transferase</keyword>
<dbReference type="Proteomes" id="UP000235116">
    <property type="component" value="Chromosome"/>
</dbReference>
<evidence type="ECO:0000313" key="4">
    <source>
        <dbReference type="Proteomes" id="UP000235116"/>
    </source>
</evidence>
<dbReference type="PANTHER" id="PTHR43619">
    <property type="entry name" value="S-ADENOSYL-L-METHIONINE-DEPENDENT METHYLTRANSFERASE YKTD-RELATED"/>
    <property type="match status" value="1"/>
</dbReference>
<accession>A0A2K9LNF0</accession>
<keyword evidence="1" id="KW-0489">Methyltransferase</keyword>
<dbReference type="Gene3D" id="3.40.50.150">
    <property type="entry name" value="Vaccinia Virus protein VP39"/>
    <property type="match status" value="1"/>
</dbReference>
<evidence type="ECO:0008006" key="5">
    <source>
        <dbReference type="Google" id="ProtNLM"/>
    </source>
</evidence>
<dbReference type="PANTHER" id="PTHR43619:SF2">
    <property type="entry name" value="S-ADENOSYL-L-METHIONINE-DEPENDENT METHYLTRANSFERASES SUPERFAMILY PROTEIN"/>
    <property type="match status" value="1"/>
</dbReference>
<dbReference type="KEGG" id="kak:Kalk_16340"/>
<evidence type="ECO:0000256" key="2">
    <source>
        <dbReference type="ARBA" id="ARBA00022679"/>
    </source>
</evidence>
<sequence>MDSTGISFTALFTGHVWYENGMSAHFFTSPKARLLYSAAQPAEKLSQSLLGLTVHDMLLQRHHIIDHRIDWLIKHEGVTQILEIACGYSPRGYKLSRKYPNLKYVEADLPHMAERKKALLQQHQGFGPDHHVVGCDVFESGAPHGLDYIMSEVLDPTRPTIIITEGLVNYFRLSDISQVWRKLAQLGKSFPKAWYITDLVPKPKQNWLPLIEVGAGMLSLATRAHVNLHFKGKAQIEQGFKDCGFSQVTVHHPEQFREQLAIPRFSPVGRKPSAKSMVRVVECQIHP</sequence>
<dbReference type="Pfam" id="PF04072">
    <property type="entry name" value="LCM"/>
    <property type="match status" value="1"/>
</dbReference>
<dbReference type="AlphaFoldDB" id="A0A2K9LNF0"/>
<evidence type="ECO:0000256" key="1">
    <source>
        <dbReference type="ARBA" id="ARBA00022603"/>
    </source>
</evidence>
<dbReference type="SUPFAM" id="SSF53335">
    <property type="entry name" value="S-adenosyl-L-methionine-dependent methyltransferases"/>
    <property type="match status" value="1"/>
</dbReference>
<dbReference type="InterPro" id="IPR007213">
    <property type="entry name" value="Ppm1/Ppm2/Tcmp"/>
</dbReference>
<keyword evidence="4" id="KW-1185">Reference proteome</keyword>
<name>A0A2K9LNF0_9GAMM</name>
<organism evidence="3 4">
    <name type="scientific">Ketobacter alkanivorans</name>
    <dbReference type="NCBI Taxonomy" id="1917421"/>
    <lineage>
        <taxon>Bacteria</taxon>
        <taxon>Pseudomonadati</taxon>
        <taxon>Pseudomonadota</taxon>
        <taxon>Gammaproteobacteria</taxon>
        <taxon>Pseudomonadales</taxon>
        <taxon>Ketobacteraceae</taxon>
        <taxon>Ketobacter</taxon>
    </lineage>
</organism>
<gene>
    <name evidence="3" type="ORF">Kalk_16340</name>
</gene>